<dbReference type="OrthoDB" id="9815264at2"/>
<evidence type="ECO:0000259" key="2">
    <source>
        <dbReference type="Pfam" id="PF01989"/>
    </source>
</evidence>
<dbReference type="Proteomes" id="UP000095743">
    <property type="component" value="Chromosome"/>
</dbReference>
<keyword evidence="4" id="KW-1185">Reference proteome</keyword>
<sequence length="139" mass="14363">MNKIIIKGRPTMGGIAEGAAMVCPDSISGNSGGLGDLNGVVAERGNAAKGQSIKDKILVLPCSKGSTGFSAHCKSAQLMGMGPKGWILTKIDSRLGVAVASLNIPAVSDFEEVDPVEIIKDGDWVKVNGNTGIIEITRK</sequence>
<dbReference type="EMBL" id="CP017269">
    <property type="protein sequence ID" value="AOT70827.1"/>
    <property type="molecule type" value="Genomic_DNA"/>
</dbReference>
<dbReference type="GO" id="GO:0016829">
    <property type="term" value="F:lyase activity"/>
    <property type="evidence" value="ECO:0007669"/>
    <property type="project" value="UniProtKB-KW"/>
</dbReference>
<evidence type="ECO:0000256" key="1">
    <source>
        <dbReference type="ARBA" id="ARBA00023239"/>
    </source>
</evidence>
<name>A0A1D8GIT0_9FIRM</name>
<proteinExistence type="predicted"/>
<dbReference type="KEGG" id="gfe:Gferi_15450"/>
<dbReference type="AlphaFoldDB" id="A0A1D8GIT0"/>
<organism evidence="3 4">
    <name type="scientific">Geosporobacter ferrireducens</name>
    <dbReference type="NCBI Taxonomy" id="1424294"/>
    <lineage>
        <taxon>Bacteria</taxon>
        <taxon>Bacillati</taxon>
        <taxon>Bacillota</taxon>
        <taxon>Clostridia</taxon>
        <taxon>Peptostreptococcales</taxon>
        <taxon>Thermotaleaceae</taxon>
        <taxon>Geosporobacter</taxon>
    </lineage>
</organism>
<dbReference type="Gene3D" id="3.50.30.10">
    <property type="entry name" value="Phosphohistidine domain"/>
    <property type="match status" value="1"/>
</dbReference>
<keyword evidence="1" id="KW-0456">Lyase</keyword>
<accession>A0A1D8GIT0</accession>
<gene>
    <name evidence="3" type="ORF">Gferi_15450</name>
</gene>
<protein>
    <recommendedName>
        <fullName evidence="2">Phosphomevalonate dehydratase small subunit-like domain-containing protein</fullName>
    </recommendedName>
</protein>
<feature type="domain" description="Phosphomevalonate dehydratase small subunit-like" evidence="2">
    <location>
        <begin position="32"/>
        <end position="107"/>
    </location>
</feature>
<evidence type="ECO:0000313" key="3">
    <source>
        <dbReference type="EMBL" id="AOT70827.1"/>
    </source>
</evidence>
<dbReference type="STRING" id="1424294.Gferi_15450"/>
<reference evidence="3 4" key="1">
    <citation type="submission" date="2016-09" db="EMBL/GenBank/DDBJ databases">
        <title>Genomic analysis reveals versatility of anaerobic energy metabolism of Geosporobacter ferrireducens IRF9 of phylum Firmicutes.</title>
        <authorList>
            <person name="Kim S.-J."/>
        </authorList>
    </citation>
    <scope>NUCLEOTIDE SEQUENCE [LARGE SCALE GENOMIC DNA]</scope>
    <source>
        <strain evidence="3 4">IRF9</strain>
    </source>
</reference>
<dbReference type="RefSeq" id="WP_069978016.1">
    <property type="nucleotide sequence ID" value="NZ_CP017269.1"/>
</dbReference>
<dbReference type="SUPFAM" id="SSF52016">
    <property type="entry name" value="LeuD/IlvD-like"/>
    <property type="match status" value="1"/>
</dbReference>
<dbReference type="InterPro" id="IPR002840">
    <property type="entry name" value="PMDh-S-like_dom"/>
</dbReference>
<dbReference type="Pfam" id="PF01989">
    <property type="entry name" value="AcnX_swivel_put"/>
    <property type="match status" value="1"/>
</dbReference>
<evidence type="ECO:0000313" key="4">
    <source>
        <dbReference type="Proteomes" id="UP000095743"/>
    </source>
</evidence>